<dbReference type="OrthoDB" id="5951731at2759"/>
<dbReference type="GO" id="GO:0008584">
    <property type="term" value="P:male gonad development"/>
    <property type="evidence" value="ECO:0007669"/>
    <property type="project" value="TreeGrafter"/>
</dbReference>
<organism evidence="3 4">
    <name type="scientific">Cervus elaphus hippelaphus</name>
    <name type="common">European red deer</name>
    <dbReference type="NCBI Taxonomy" id="46360"/>
    <lineage>
        <taxon>Eukaryota</taxon>
        <taxon>Metazoa</taxon>
        <taxon>Chordata</taxon>
        <taxon>Craniata</taxon>
        <taxon>Vertebrata</taxon>
        <taxon>Euteleostomi</taxon>
        <taxon>Mammalia</taxon>
        <taxon>Eutheria</taxon>
        <taxon>Laurasiatheria</taxon>
        <taxon>Artiodactyla</taxon>
        <taxon>Ruminantia</taxon>
        <taxon>Pecora</taxon>
        <taxon>Cervidae</taxon>
        <taxon>Cervinae</taxon>
        <taxon>Cervus</taxon>
    </lineage>
</organism>
<evidence type="ECO:0000259" key="2">
    <source>
        <dbReference type="Pfam" id="PF01562"/>
    </source>
</evidence>
<feature type="domain" description="Peptidase M12B propeptide" evidence="2">
    <location>
        <begin position="58"/>
        <end position="109"/>
    </location>
</feature>
<dbReference type="EMBL" id="MKHE01000020">
    <property type="protein sequence ID" value="OWK04982.1"/>
    <property type="molecule type" value="Genomic_DNA"/>
</dbReference>
<evidence type="ECO:0000313" key="3">
    <source>
        <dbReference type="EMBL" id="OWK04982.1"/>
    </source>
</evidence>
<dbReference type="AlphaFoldDB" id="A0A212CGJ2"/>
<keyword evidence="1" id="KW-1015">Disulfide bond</keyword>
<evidence type="ECO:0000313" key="4">
    <source>
        <dbReference type="Proteomes" id="UP000242450"/>
    </source>
</evidence>
<dbReference type="GO" id="GO:0009897">
    <property type="term" value="C:external side of plasma membrane"/>
    <property type="evidence" value="ECO:0007669"/>
    <property type="project" value="TreeGrafter"/>
</dbReference>
<reference evidence="3 4" key="1">
    <citation type="journal article" date="2018" name="Mol. Genet. Genomics">
        <title>The red deer Cervus elaphus genome CerEla1.0: sequencing, annotating, genes, and chromosomes.</title>
        <authorList>
            <person name="Bana N.A."/>
            <person name="Nyiri A."/>
            <person name="Nagy J."/>
            <person name="Frank K."/>
            <person name="Nagy T."/>
            <person name="Steger V."/>
            <person name="Schiller M."/>
            <person name="Lakatos P."/>
            <person name="Sugar L."/>
            <person name="Horn P."/>
            <person name="Barta E."/>
            <person name="Orosz L."/>
        </authorList>
    </citation>
    <scope>NUCLEOTIDE SEQUENCE [LARGE SCALE GENOMIC DNA]</scope>
    <source>
        <strain evidence="3">Hungarian</strain>
    </source>
</reference>
<gene>
    <name evidence="3" type="ORF">Celaphus_00002113</name>
</gene>
<keyword evidence="4" id="KW-1185">Reference proteome</keyword>
<evidence type="ECO:0000256" key="1">
    <source>
        <dbReference type="ARBA" id="ARBA00023157"/>
    </source>
</evidence>
<dbReference type="InterPro" id="IPR002870">
    <property type="entry name" value="Peptidase_M12B_N"/>
</dbReference>
<dbReference type="Pfam" id="PF01562">
    <property type="entry name" value="Pep_M12B_propep"/>
    <property type="match status" value="1"/>
</dbReference>
<dbReference type="PANTHER" id="PTHR11905">
    <property type="entry name" value="ADAM A DISINTEGRIN AND METALLOPROTEASE DOMAIN"/>
    <property type="match status" value="1"/>
</dbReference>
<dbReference type="PANTHER" id="PTHR11905:SF148">
    <property type="entry name" value="DISINTEGRIN AND METALLOPROTEINASE DOMAIN-CONTAINING PROTEIN 30"/>
    <property type="match status" value="1"/>
</dbReference>
<comment type="caution">
    <text evidence="3">The sequence shown here is derived from an EMBL/GenBank/DDBJ whole genome shotgun (WGS) entry which is preliminary data.</text>
</comment>
<accession>A0A212CGJ2</accession>
<protein>
    <recommendedName>
        <fullName evidence="2">Peptidase M12B propeptide domain-containing protein</fullName>
    </recommendedName>
</protein>
<proteinExistence type="predicted"/>
<dbReference type="Proteomes" id="UP000242450">
    <property type="component" value="Chromosome 20"/>
</dbReference>
<name>A0A212CGJ2_CEREH</name>
<sequence length="254" mass="28739">MAQHENMARTPDFTESYVHQKYLELALVFDKSSGGPLVDSRDPSLCRKRLPVNTENGVTVKGENRVLHLWPKRFLLPRNLQVFSFTEQGRLLEDHPYIPSDCNYMGLVEGNQDSEATISTCMGGLRGILKIDANYYQIEPRKASSNFEHVVYLLEKEEEFPNQICGFTDDETIEQMAQHENMARTPDLTDLYTHQMYLELALVFDNTCKQPGFSCNSHAPSLDSSTCAQRHRPENELDALGGACTCRGNQRASA</sequence>
<dbReference type="GO" id="GO:1990913">
    <property type="term" value="C:sperm head plasma membrane"/>
    <property type="evidence" value="ECO:0007669"/>
    <property type="project" value="TreeGrafter"/>
</dbReference>